<keyword evidence="2" id="KW-1185">Reference proteome</keyword>
<proteinExistence type="predicted"/>
<comment type="caution">
    <text evidence="1">The sequence shown here is derived from an EMBL/GenBank/DDBJ whole genome shotgun (WGS) entry which is preliminary data.</text>
</comment>
<evidence type="ECO:0000313" key="1">
    <source>
        <dbReference type="EMBL" id="MFF3567460.1"/>
    </source>
</evidence>
<accession>A0ABW6RTW2</accession>
<protein>
    <recommendedName>
        <fullName evidence="3">Secreted protein</fullName>
    </recommendedName>
</protein>
<reference evidence="1 2" key="1">
    <citation type="submission" date="2024-10" db="EMBL/GenBank/DDBJ databases">
        <title>The Natural Products Discovery Center: Release of the First 8490 Sequenced Strains for Exploring Actinobacteria Biosynthetic Diversity.</title>
        <authorList>
            <person name="Kalkreuter E."/>
            <person name="Kautsar S.A."/>
            <person name="Yang D."/>
            <person name="Bader C.D."/>
            <person name="Teijaro C.N."/>
            <person name="Fluegel L."/>
            <person name="Davis C.M."/>
            <person name="Simpson J.R."/>
            <person name="Lauterbach L."/>
            <person name="Steele A.D."/>
            <person name="Gui C."/>
            <person name="Meng S."/>
            <person name="Li G."/>
            <person name="Viehrig K."/>
            <person name="Ye F."/>
            <person name="Su P."/>
            <person name="Kiefer A.F."/>
            <person name="Nichols A."/>
            <person name="Cepeda A.J."/>
            <person name="Yan W."/>
            <person name="Fan B."/>
            <person name="Jiang Y."/>
            <person name="Adhikari A."/>
            <person name="Zheng C.-J."/>
            <person name="Schuster L."/>
            <person name="Cowan T.M."/>
            <person name="Smanski M.J."/>
            <person name="Chevrette M.G."/>
            <person name="De Carvalho L.P.S."/>
            <person name="Shen B."/>
        </authorList>
    </citation>
    <scope>NUCLEOTIDE SEQUENCE [LARGE SCALE GENOMIC DNA]</scope>
    <source>
        <strain evidence="1 2">NPDC002593</strain>
    </source>
</reference>
<evidence type="ECO:0008006" key="3">
    <source>
        <dbReference type="Google" id="ProtNLM"/>
    </source>
</evidence>
<dbReference type="EMBL" id="JBIAQY010000002">
    <property type="protein sequence ID" value="MFF3567460.1"/>
    <property type="molecule type" value="Genomic_DNA"/>
</dbReference>
<sequence>MTAIGVTAASITGPTNAAAVQTARRESEICHTIDDEYGSFHVAKSAESVGSDTMQRRSFSLSFIYDSFATSRH</sequence>
<organism evidence="1 2">
    <name type="scientific">Nocardia jiangxiensis</name>
    <dbReference type="NCBI Taxonomy" id="282685"/>
    <lineage>
        <taxon>Bacteria</taxon>
        <taxon>Bacillati</taxon>
        <taxon>Actinomycetota</taxon>
        <taxon>Actinomycetes</taxon>
        <taxon>Mycobacteriales</taxon>
        <taxon>Nocardiaceae</taxon>
        <taxon>Nocardia</taxon>
    </lineage>
</organism>
<dbReference type="Proteomes" id="UP001601992">
    <property type="component" value="Unassembled WGS sequence"/>
</dbReference>
<dbReference type="RefSeq" id="WP_387402800.1">
    <property type="nucleotide sequence ID" value="NZ_JBIAQY010000002.1"/>
</dbReference>
<evidence type="ECO:0000313" key="2">
    <source>
        <dbReference type="Proteomes" id="UP001601992"/>
    </source>
</evidence>
<name>A0ABW6RTW2_9NOCA</name>
<gene>
    <name evidence="1" type="ORF">ACFYXQ_06720</name>
</gene>